<keyword evidence="2" id="KW-1133">Transmembrane helix</keyword>
<feature type="transmembrane region" description="Helical" evidence="2">
    <location>
        <begin position="118"/>
        <end position="134"/>
    </location>
</feature>
<dbReference type="Proteomes" id="UP000198406">
    <property type="component" value="Unassembled WGS sequence"/>
</dbReference>
<evidence type="ECO:0000256" key="3">
    <source>
        <dbReference type="SAM" id="SignalP"/>
    </source>
</evidence>
<dbReference type="OrthoDB" id="46294at2759"/>
<name>A0A1Z5KM26_FISSO</name>
<keyword evidence="5" id="KW-1185">Reference proteome</keyword>
<feature type="transmembrane region" description="Helical" evidence="2">
    <location>
        <begin position="141"/>
        <end position="159"/>
    </location>
</feature>
<keyword evidence="2" id="KW-0472">Membrane</keyword>
<keyword evidence="3" id="KW-0732">Signal</keyword>
<feature type="signal peptide" evidence="3">
    <location>
        <begin position="1"/>
        <end position="34"/>
    </location>
</feature>
<dbReference type="AlphaFoldDB" id="A0A1Z5KM26"/>
<reference evidence="4 5" key="1">
    <citation type="journal article" date="2015" name="Plant Cell">
        <title>Oil accumulation by the oleaginous diatom Fistulifera solaris as revealed by the genome and transcriptome.</title>
        <authorList>
            <person name="Tanaka T."/>
            <person name="Maeda Y."/>
            <person name="Veluchamy A."/>
            <person name="Tanaka M."/>
            <person name="Abida H."/>
            <person name="Marechal E."/>
            <person name="Bowler C."/>
            <person name="Muto M."/>
            <person name="Sunaga Y."/>
            <person name="Tanaka M."/>
            <person name="Yoshino T."/>
            <person name="Taniguchi T."/>
            <person name="Fukuda Y."/>
            <person name="Nemoto M."/>
            <person name="Matsumoto M."/>
            <person name="Wong P.S."/>
            <person name="Aburatani S."/>
            <person name="Fujibuchi W."/>
        </authorList>
    </citation>
    <scope>NUCLEOTIDE SEQUENCE [LARGE SCALE GENOMIC DNA]</scope>
    <source>
        <strain evidence="4 5">JPCC DA0580</strain>
    </source>
</reference>
<proteinExistence type="predicted"/>
<evidence type="ECO:0000313" key="4">
    <source>
        <dbReference type="EMBL" id="GAX27374.1"/>
    </source>
</evidence>
<evidence type="ECO:0000256" key="1">
    <source>
        <dbReference type="SAM" id="MobiDB-lite"/>
    </source>
</evidence>
<feature type="compositionally biased region" description="Polar residues" evidence="1">
    <location>
        <begin position="403"/>
        <end position="419"/>
    </location>
</feature>
<dbReference type="InParanoid" id="A0A1Z5KM26"/>
<keyword evidence="2" id="KW-0812">Transmembrane</keyword>
<dbReference type="EMBL" id="BDSP01000256">
    <property type="protein sequence ID" value="GAX27374.1"/>
    <property type="molecule type" value="Genomic_DNA"/>
</dbReference>
<gene>
    <name evidence="4" type="ORF">FisN_17Lh244</name>
</gene>
<feature type="chain" id="PRO_5012012372" evidence="3">
    <location>
        <begin position="35"/>
        <end position="474"/>
    </location>
</feature>
<evidence type="ECO:0000313" key="5">
    <source>
        <dbReference type="Proteomes" id="UP000198406"/>
    </source>
</evidence>
<sequence>MSCTEFKSRTGGYIRKFAVLLLMLILATLPTAIAIEAKWTPNDESSQPLPQSMKQREQLLELENAIRSSPNPEETLVRVAEANQMEPKDLWDLLSRNRQDLEAAGVLTGNNTGGRRNLIWNIVSSVVAVTVNSARRNPRSFLLTITALSFILFAAISAPRTGLVISNQRHLFSRGPTTMWKPPTAYIHAFLESKSGLSVQATNVFPDLSQILNGTTDTVWHKFKKAETSHLRHVACVQSVIDPSDFVESDGEDEDDDMVEYVMELLMDQASQTMASLELTEFLEPQGSLRNVVAPGKKMTALIVSRLGDWGRFGLQPLLVTHLESSKNEEQQEEAMELILGTMKGGHFDGYIQIAVRLKNSKLTIETAMYFPKSGKELSQSFALRIVEQLNASLEKSMRTRTKQSLARRSQSSNLSGSARRQALKRRHSRFAKEQAMEEMAAERRRRWQRSNPNSGSYRPSGDRMRSPNNAIYK</sequence>
<organism evidence="4 5">
    <name type="scientific">Fistulifera solaris</name>
    <name type="common">Oleaginous diatom</name>
    <dbReference type="NCBI Taxonomy" id="1519565"/>
    <lineage>
        <taxon>Eukaryota</taxon>
        <taxon>Sar</taxon>
        <taxon>Stramenopiles</taxon>
        <taxon>Ochrophyta</taxon>
        <taxon>Bacillariophyta</taxon>
        <taxon>Bacillariophyceae</taxon>
        <taxon>Bacillariophycidae</taxon>
        <taxon>Naviculales</taxon>
        <taxon>Naviculaceae</taxon>
        <taxon>Fistulifera</taxon>
    </lineage>
</organism>
<comment type="caution">
    <text evidence="4">The sequence shown here is derived from an EMBL/GenBank/DDBJ whole genome shotgun (WGS) entry which is preliminary data.</text>
</comment>
<accession>A0A1Z5KM26</accession>
<protein>
    <submittedName>
        <fullName evidence="4">Uncharacterized protein</fullName>
    </submittedName>
</protein>
<feature type="region of interest" description="Disordered" evidence="1">
    <location>
        <begin position="398"/>
        <end position="474"/>
    </location>
</feature>
<evidence type="ECO:0000256" key="2">
    <source>
        <dbReference type="SAM" id="Phobius"/>
    </source>
</evidence>